<keyword evidence="1" id="KW-0472">Membrane</keyword>
<accession>A0ABU5R424</accession>
<dbReference type="CDD" id="cd00093">
    <property type="entry name" value="HTH_XRE"/>
    <property type="match status" value="1"/>
</dbReference>
<comment type="caution">
    <text evidence="3">The sequence shown here is derived from an EMBL/GenBank/DDBJ whole genome shotgun (WGS) entry which is preliminary data.</text>
</comment>
<name>A0ABU5R424_9PSEU</name>
<protein>
    <submittedName>
        <fullName evidence="3">XRE family transcriptional regulator</fullName>
    </submittedName>
</protein>
<proteinExistence type="predicted"/>
<dbReference type="Gene3D" id="3.40.50.300">
    <property type="entry name" value="P-loop containing nucleotide triphosphate hydrolases"/>
    <property type="match status" value="1"/>
</dbReference>
<dbReference type="Gene3D" id="2.120.10.30">
    <property type="entry name" value="TolB, C-terminal domain"/>
    <property type="match status" value="1"/>
</dbReference>
<dbReference type="RefSeq" id="WP_323327560.1">
    <property type="nucleotide sequence ID" value="NZ_JAYFSI010000002.1"/>
</dbReference>
<dbReference type="InterPro" id="IPR027417">
    <property type="entry name" value="P-loop_NTPase"/>
</dbReference>
<dbReference type="SUPFAM" id="SSF52540">
    <property type="entry name" value="P-loop containing nucleoside triphosphate hydrolases"/>
    <property type="match status" value="1"/>
</dbReference>
<dbReference type="EMBL" id="JAYFSI010000002">
    <property type="protein sequence ID" value="MEA5360960.1"/>
    <property type="molecule type" value="Genomic_DNA"/>
</dbReference>
<dbReference type="InterPro" id="IPR001387">
    <property type="entry name" value="Cro/C1-type_HTH"/>
</dbReference>
<feature type="transmembrane region" description="Helical" evidence="1">
    <location>
        <begin position="539"/>
        <end position="559"/>
    </location>
</feature>
<organism evidence="3 4">
    <name type="scientific">Amycolatopsis heterodermiae</name>
    <dbReference type="NCBI Taxonomy" id="3110235"/>
    <lineage>
        <taxon>Bacteria</taxon>
        <taxon>Bacillati</taxon>
        <taxon>Actinomycetota</taxon>
        <taxon>Actinomycetes</taxon>
        <taxon>Pseudonocardiales</taxon>
        <taxon>Pseudonocardiaceae</taxon>
        <taxon>Amycolatopsis</taxon>
    </lineage>
</organism>
<dbReference type="InterPro" id="IPR049052">
    <property type="entry name" value="nSTAND1"/>
</dbReference>
<gene>
    <name evidence="3" type="ORF">VA596_15535</name>
</gene>
<keyword evidence="4" id="KW-1185">Reference proteome</keyword>
<keyword evidence="1" id="KW-1133">Transmembrane helix</keyword>
<keyword evidence="1" id="KW-0812">Transmembrane</keyword>
<dbReference type="Proteomes" id="UP001304298">
    <property type="component" value="Unassembled WGS sequence"/>
</dbReference>
<evidence type="ECO:0000313" key="4">
    <source>
        <dbReference type="Proteomes" id="UP001304298"/>
    </source>
</evidence>
<feature type="domain" description="HTH cro/C1-type" evidence="2">
    <location>
        <begin position="21"/>
        <end position="77"/>
    </location>
</feature>
<dbReference type="Pfam" id="PF13560">
    <property type="entry name" value="HTH_31"/>
    <property type="match status" value="1"/>
</dbReference>
<evidence type="ECO:0000259" key="2">
    <source>
        <dbReference type="SMART" id="SM00530"/>
    </source>
</evidence>
<dbReference type="InterPro" id="IPR011042">
    <property type="entry name" value="6-blade_b-propeller_TolB-like"/>
</dbReference>
<evidence type="ECO:0000313" key="3">
    <source>
        <dbReference type="EMBL" id="MEA5360960.1"/>
    </source>
</evidence>
<dbReference type="SMART" id="SM00530">
    <property type="entry name" value="HTH_XRE"/>
    <property type="match status" value="1"/>
</dbReference>
<reference evidence="3 4" key="1">
    <citation type="submission" date="2023-12" db="EMBL/GenBank/DDBJ databases">
        <title>Amycolatopsis sp. V23-08.</title>
        <authorList>
            <person name="Somphong A."/>
        </authorList>
    </citation>
    <scope>NUCLEOTIDE SEQUENCE [LARGE SCALE GENOMIC DNA]</scope>
    <source>
        <strain evidence="3 4">V23-08</strain>
    </source>
</reference>
<dbReference type="Pfam" id="PF20703">
    <property type="entry name" value="nSTAND1"/>
    <property type="match status" value="1"/>
</dbReference>
<dbReference type="SUPFAM" id="SSF69322">
    <property type="entry name" value="Tricorn protease domain 2"/>
    <property type="match status" value="1"/>
</dbReference>
<sequence length="976" mass="105381">MPRAERPLDRDGSVLTQFAADLRKLREAAGGPSYRDLARLAHFSSTTLSDAAGGRRLPSLAVTLAYVTACDGDHVEWQRRWHLVSAELNNLELEHADQVATAAPYVGLAAYGPSDAERFFGRERLVDDLVARLRRQRFLAVFGPSGAGKSSVLRAGLVPALQAMEASGPVVLFSPGTHPVQEFALRLAPLVGTTTSVIEAELSGGPRVLPGLGNQLLLDRPSSAENVIVVDQFEEVFTLCADHEERAAFLDLLLAASSPGSRCRVVLGVRADFYAHVAQHEGLVTALRDAQVTVGPMTAEELRRVITRPATDSGCAVESDLLSVLIAHTHGQAGALPLLSHALRETWRRRKGNTLTLAGFQATGGLDGALVRTAETVFSGLTVPQQHLAQQLFKRLVVLGETTEDTKRRIPRAELDDDDDTAAVLQVLGDARLLTLDRETVEITHEALIGSWPRLQRWLNADREGHRIHRELAEGATDWEAHGRDPASLLRGNRLTLVADRMQPSEELTSRERAFLTASLSARDREQSASRRRIRRQRALIAALAVIALAASAMLVFALNAQHDATRQRNTALALRAAAAATDLLTRDPNLAAQIALAAYRLLPSRETEEAVISTAGMAHGSQLTQSRAKISDDSRMIISADGASHTTTIYRLGDKGIATTITVHNSGAPKDATLSPDGRLFAVPVTGNMMELWKLGTPGGHPVLASTLKGASEVRSWTPDGRFALIGNTPEYPPGPTGSPVAYPSSPVIWDLADPTVPVPGRTIDGDGTFVGNSHTLAMTPPLEAVDGVQAIELETFDRPQPTRRPWLAGDQNWSFMEMRFLHGGTTALLSQTTGVGKFAVVKWDVSNKEKPVRLGKFILPDGAFMRPEAASDLPPDRIVVTENGTLTVWDVADITHPKLVSTIVTDGTQGEAFRLTPDGTALLGVVILGGNTHTVVRWEFDLNKSAANVCASGDKFPLALWDQYFPELPYQPPC</sequence>
<evidence type="ECO:0000256" key="1">
    <source>
        <dbReference type="SAM" id="Phobius"/>
    </source>
</evidence>